<reference evidence="6 7" key="1">
    <citation type="submission" date="2018-07" db="EMBL/GenBank/DDBJ databases">
        <title>Genomic Encyclopedia of Type Strains, Phase IV (KMG-IV): sequencing the most valuable type-strain genomes for metagenomic binning, comparative biology and taxonomic classification.</title>
        <authorList>
            <person name="Goeker M."/>
        </authorList>
    </citation>
    <scope>NUCLEOTIDE SEQUENCE [LARGE SCALE GENOMIC DNA]</scope>
    <source>
        <strain evidence="6 7">DSM 44952</strain>
    </source>
</reference>
<evidence type="ECO:0000256" key="2">
    <source>
        <dbReference type="SAM" id="MobiDB-lite"/>
    </source>
</evidence>
<feature type="compositionally biased region" description="Basic and acidic residues" evidence="2">
    <location>
        <begin position="55"/>
        <end position="64"/>
    </location>
</feature>
<organism evidence="6 7">
    <name type="scientific">Nocardia mexicana</name>
    <dbReference type="NCBI Taxonomy" id="279262"/>
    <lineage>
        <taxon>Bacteria</taxon>
        <taxon>Bacillati</taxon>
        <taxon>Actinomycetota</taxon>
        <taxon>Actinomycetes</taxon>
        <taxon>Mycobacteriales</taxon>
        <taxon>Nocardiaceae</taxon>
        <taxon>Nocardia</taxon>
    </lineage>
</organism>
<feature type="domain" description="LytR/CpsA/Psr regulator C-terminal" evidence="5">
    <location>
        <begin position="614"/>
        <end position="698"/>
    </location>
</feature>
<keyword evidence="3" id="KW-1133">Transmembrane helix</keyword>
<dbReference type="EMBL" id="QQAZ01000009">
    <property type="protein sequence ID" value="RDI47342.1"/>
    <property type="molecule type" value="Genomic_DNA"/>
</dbReference>
<evidence type="ECO:0000313" key="7">
    <source>
        <dbReference type="Proteomes" id="UP000255355"/>
    </source>
</evidence>
<feature type="compositionally biased region" description="Low complexity" evidence="2">
    <location>
        <begin position="163"/>
        <end position="181"/>
    </location>
</feature>
<keyword evidence="7" id="KW-1185">Reference proteome</keyword>
<dbReference type="PANTHER" id="PTHR33392">
    <property type="entry name" value="POLYISOPRENYL-TEICHOIC ACID--PEPTIDOGLYCAN TEICHOIC ACID TRANSFERASE TAGU"/>
    <property type="match status" value="1"/>
</dbReference>
<dbReference type="Gene3D" id="3.40.630.190">
    <property type="entry name" value="LCP protein"/>
    <property type="match status" value="1"/>
</dbReference>
<feature type="region of interest" description="Disordered" evidence="2">
    <location>
        <begin position="705"/>
        <end position="746"/>
    </location>
</feature>
<feature type="domain" description="Cell envelope-related transcriptional attenuator" evidence="4">
    <location>
        <begin position="336"/>
        <end position="498"/>
    </location>
</feature>
<feature type="compositionally biased region" description="Pro residues" evidence="2">
    <location>
        <begin position="97"/>
        <end position="126"/>
    </location>
</feature>
<evidence type="ECO:0000313" key="6">
    <source>
        <dbReference type="EMBL" id="RDI47342.1"/>
    </source>
</evidence>
<dbReference type="NCBIfam" id="TIGR00350">
    <property type="entry name" value="lytR_cpsA_psr"/>
    <property type="match status" value="1"/>
</dbReference>
<evidence type="ECO:0000256" key="3">
    <source>
        <dbReference type="SAM" id="Phobius"/>
    </source>
</evidence>
<feature type="compositionally biased region" description="Pro residues" evidence="2">
    <location>
        <begin position="73"/>
        <end position="82"/>
    </location>
</feature>
<gene>
    <name evidence="6" type="ORF">DFR68_109342</name>
</gene>
<dbReference type="InterPro" id="IPR050922">
    <property type="entry name" value="LytR/CpsA/Psr_CW_biosynth"/>
</dbReference>
<dbReference type="InterPro" id="IPR027381">
    <property type="entry name" value="LytR/CpsA/Psr_C"/>
</dbReference>
<feature type="region of interest" description="Disordered" evidence="2">
    <location>
        <begin position="1"/>
        <end position="245"/>
    </location>
</feature>
<dbReference type="RefSeq" id="WP_246011509.1">
    <property type="nucleotide sequence ID" value="NZ_QQAZ01000009.1"/>
</dbReference>
<comment type="similarity">
    <text evidence="1">Belongs to the LytR/CpsA/Psr (LCP) family.</text>
</comment>
<dbReference type="PANTHER" id="PTHR33392:SF6">
    <property type="entry name" value="POLYISOPRENYL-TEICHOIC ACID--PEPTIDOGLYCAN TEICHOIC ACID TRANSFERASE TAGU"/>
    <property type="match status" value="1"/>
</dbReference>
<dbReference type="Gene3D" id="3.30.70.2390">
    <property type="match status" value="1"/>
</dbReference>
<evidence type="ECO:0000259" key="5">
    <source>
        <dbReference type="Pfam" id="PF13399"/>
    </source>
</evidence>
<sequence>MGDDERRGQGPGPGGRAPWERYPAPDGDEDPSTRRSRHADDSSSSTGGPITVHDLVQRVDNERGRGRRRRQAPEPPPDAPPPGRRRRPEQPPAGRAAPPPPSPPVPGPKPPLPKPPVAPPPAPKPPAAQRSAPKPPPAVSAPAAQARGPLPPGADDRPTDTVAPAQPAGPAAFRAPAADTPARPPGPNRDAPARAAGPAVDPATDKLPVPESESPAEPPVDRSAAAARPKSVGAQPLSRLAMSKRRRQQRLRLAARASTAFAAVLALVMTGVGWNYLRATDNGFTQVSALDEKSDDIVDPGGQLGDENFLIVGTDTRAGVDGNVGAGTTEDAEGSRADTVMLVHIPENRQRVVAVSFPRDLDVTRPACEGWDNEKAKGTGVQFPAANGDKLNATYALGGPQCLTKVIQKLVGLRIGHFVGIDFNGFSSMVDTIGGVEVCTKKPLVDDELGTILPNAGKQVLNGPTALDYVRARHVTGEERSDYDRIHRQQLFLSSLLRGALSSKVLFDVGKLNGFINAFSSSAFMDGVGTKDLLMLGRSLQKVDAGAITFLTVPTAGTTSYGNEIPRESDIKEMFQAVIDDQPLPGEKKAPEPSKAAAPAPAPKQLTATDPSTMSVQVSNGSGSSGLANTTATKLSNQGFQIYSTGNYAGGTIPTTRVRYSAGHEAEAATVASAIPGATMEAASGLGSIVEVALGSDFSGTVKAPTPFGNPLPEVPTAPSTGASGETPATLPSDLEHVNAADDTCK</sequence>
<dbReference type="Pfam" id="PF13399">
    <property type="entry name" value="LytR_C"/>
    <property type="match status" value="1"/>
</dbReference>
<feature type="compositionally biased region" description="Basic and acidic residues" evidence="2">
    <location>
        <begin position="734"/>
        <end position="746"/>
    </location>
</feature>
<protein>
    <submittedName>
        <fullName evidence="6">LytR family transcriptional attenuator</fullName>
    </submittedName>
</protein>
<dbReference type="AlphaFoldDB" id="A0A370GUH9"/>
<name>A0A370GUH9_9NOCA</name>
<accession>A0A370GUH9</accession>
<keyword evidence="3" id="KW-0472">Membrane</keyword>
<proteinExistence type="inferred from homology"/>
<dbReference type="STRING" id="1210089.GCA_001613165_05724"/>
<evidence type="ECO:0000256" key="1">
    <source>
        <dbReference type="ARBA" id="ARBA00006068"/>
    </source>
</evidence>
<dbReference type="Proteomes" id="UP000255355">
    <property type="component" value="Unassembled WGS sequence"/>
</dbReference>
<comment type="caution">
    <text evidence="6">The sequence shown here is derived from an EMBL/GenBank/DDBJ whole genome shotgun (WGS) entry which is preliminary data.</text>
</comment>
<feature type="transmembrane region" description="Helical" evidence="3">
    <location>
        <begin position="253"/>
        <end position="277"/>
    </location>
</feature>
<keyword evidence="3" id="KW-0812">Transmembrane</keyword>
<evidence type="ECO:0000259" key="4">
    <source>
        <dbReference type="Pfam" id="PF03816"/>
    </source>
</evidence>
<dbReference type="InterPro" id="IPR004474">
    <property type="entry name" value="LytR_CpsA_psr"/>
</dbReference>
<feature type="compositionally biased region" description="Polar residues" evidence="2">
    <location>
        <begin position="606"/>
        <end position="620"/>
    </location>
</feature>
<dbReference type="Pfam" id="PF03816">
    <property type="entry name" value="LytR_cpsA_psr"/>
    <property type="match status" value="1"/>
</dbReference>
<feature type="region of interest" description="Disordered" evidence="2">
    <location>
        <begin position="583"/>
        <end position="630"/>
    </location>
</feature>